<dbReference type="AlphaFoldDB" id="A0A096AV88"/>
<dbReference type="InterPro" id="IPR009589">
    <property type="entry name" value="PH_YyaB-like"/>
</dbReference>
<organism evidence="3 4">
    <name type="scientific">Prevotella disiens DNF00882</name>
    <dbReference type="NCBI Taxonomy" id="1401075"/>
    <lineage>
        <taxon>Bacteria</taxon>
        <taxon>Pseudomonadati</taxon>
        <taxon>Bacteroidota</taxon>
        <taxon>Bacteroidia</taxon>
        <taxon>Bacteroidales</taxon>
        <taxon>Prevotellaceae</taxon>
        <taxon>Prevotella</taxon>
    </lineage>
</organism>
<feature type="transmembrane region" description="Helical" evidence="1">
    <location>
        <begin position="12"/>
        <end position="30"/>
    </location>
</feature>
<evidence type="ECO:0000313" key="3">
    <source>
        <dbReference type="EMBL" id="KGF50651.1"/>
    </source>
</evidence>
<dbReference type="Pfam" id="PF06713">
    <property type="entry name" value="bPH_4"/>
    <property type="match status" value="1"/>
</dbReference>
<dbReference type="Proteomes" id="UP000029538">
    <property type="component" value="Unassembled WGS sequence"/>
</dbReference>
<dbReference type="RefSeq" id="WP_036881978.1">
    <property type="nucleotide sequence ID" value="NZ_JRNR01000002.1"/>
</dbReference>
<feature type="domain" description="Uncharacterized protein YyaB-like PH" evidence="2">
    <location>
        <begin position="54"/>
        <end position="127"/>
    </location>
</feature>
<reference evidence="3 4" key="1">
    <citation type="submission" date="2014-07" db="EMBL/GenBank/DDBJ databases">
        <authorList>
            <person name="McCorrison J."/>
            <person name="Sanka R."/>
            <person name="Torralba M."/>
            <person name="Gillis M."/>
            <person name="Haft D.H."/>
            <person name="Methe B."/>
            <person name="Sutton G."/>
            <person name="Nelson K.E."/>
        </authorList>
    </citation>
    <scope>NUCLEOTIDE SEQUENCE [LARGE SCALE GENOMIC DNA]</scope>
    <source>
        <strain evidence="3 4">DNF00882</strain>
    </source>
</reference>
<dbReference type="GO" id="GO:0030153">
    <property type="term" value="P:bacteriocin immunity"/>
    <property type="evidence" value="ECO:0007669"/>
    <property type="project" value="InterPro"/>
</dbReference>
<keyword evidence="1" id="KW-1133">Transmembrane helix</keyword>
<keyword evidence="1" id="KW-0472">Membrane</keyword>
<proteinExistence type="predicted"/>
<name>A0A096AV88_9BACT</name>
<keyword evidence="1" id="KW-0812">Transmembrane</keyword>
<protein>
    <recommendedName>
        <fullName evidence="2">Uncharacterized protein YyaB-like PH domain-containing protein</fullName>
    </recommendedName>
</protein>
<sequence length="134" mass="15462">MKNKFISKIDTWLLAVLIICFTSVFIAIAIDFDWLSFTICTLTTLPALLFLYPCQYKVKGTTLDIQCGVIHWKRDIMKIKTIRPTRNQLSSPAMSLDRLELQFKNGEKIMISPKDKVGFKERMKSINAEINFVP</sequence>
<comment type="caution">
    <text evidence="3">The sequence shown here is derived from an EMBL/GenBank/DDBJ whole genome shotgun (WGS) entry which is preliminary data.</text>
</comment>
<feature type="transmembrane region" description="Helical" evidence="1">
    <location>
        <begin position="36"/>
        <end position="54"/>
    </location>
</feature>
<dbReference type="EMBL" id="JRNR01000002">
    <property type="protein sequence ID" value="KGF50651.1"/>
    <property type="molecule type" value="Genomic_DNA"/>
</dbReference>
<evidence type="ECO:0000259" key="2">
    <source>
        <dbReference type="Pfam" id="PF06713"/>
    </source>
</evidence>
<accession>A0A096AV88</accession>
<gene>
    <name evidence="3" type="ORF">HMPREF0654_00795</name>
</gene>
<evidence type="ECO:0000256" key="1">
    <source>
        <dbReference type="SAM" id="Phobius"/>
    </source>
</evidence>
<evidence type="ECO:0000313" key="4">
    <source>
        <dbReference type="Proteomes" id="UP000029538"/>
    </source>
</evidence>